<accession>A0A951UKU4</accession>
<reference evidence="1" key="1">
    <citation type="submission" date="2021-05" db="EMBL/GenBank/DDBJ databases">
        <authorList>
            <person name="Pietrasiak N."/>
            <person name="Ward R."/>
            <person name="Stajich J.E."/>
            <person name="Kurbessoian T."/>
        </authorList>
    </citation>
    <scope>NUCLEOTIDE SEQUENCE</scope>
    <source>
        <strain evidence="1">JT2-VF2</strain>
    </source>
</reference>
<organism evidence="1 2">
    <name type="scientific">Mojavia pulchra JT2-VF2</name>
    <dbReference type="NCBI Taxonomy" id="287848"/>
    <lineage>
        <taxon>Bacteria</taxon>
        <taxon>Bacillati</taxon>
        <taxon>Cyanobacteriota</taxon>
        <taxon>Cyanophyceae</taxon>
        <taxon>Nostocales</taxon>
        <taxon>Nostocaceae</taxon>
    </lineage>
</organism>
<dbReference type="EMBL" id="JAHHHN010000048">
    <property type="protein sequence ID" value="MBW4565790.1"/>
    <property type="molecule type" value="Genomic_DNA"/>
</dbReference>
<gene>
    <name evidence="1" type="ORF">KME32_32840</name>
</gene>
<name>A0A951UKU4_9NOST</name>
<dbReference type="InterPro" id="IPR025332">
    <property type="entry name" value="DUF4238"/>
</dbReference>
<protein>
    <submittedName>
        <fullName evidence="1">DUF4238 domain-containing protein</fullName>
    </submittedName>
</protein>
<dbReference type="Pfam" id="PF14022">
    <property type="entry name" value="DUF4238"/>
    <property type="match status" value="1"/>
</dbReference>
<comment type="caution">
    <text evidence="1">The sequence shown here is derived from an EMBL/GenBank/DDBJ whole genome shotgun (WGS) entry which is preliminary data.</text>
</comment>
<dbReference type="AlphaFoldDB" id="A0A951UKU4"/>
<reference evidence="1" key="2">
    <citation type="journal article" date="2022" name="Microbiol. Resour. Announc.">
        <title>Metagenome Sequencing to Explore Phylogenomics of Terrestrial Cyanobacteria.</title>
        <authorList>
            <person name="Ward R.D."/>
            <person name="Stajich J.E."/>
            <person name="Johansen J.R."/>
            <person name="Huntemann M."/>
            <person name="Clum A."/>
            <person name="Foster B."/>
            <person name="Foster B."/>
            <person name="Roux S."/>
            <person name="Palaniappan K."/>
            <person name="Varghese N."/>
            <person name="Mukherjee S."/>
            <person name="Reddy T.B.K."/>
            <person name="Daum C."/>
            <person name="Copeland A."/>
            <person name="Chen I.A."/>
            <person name="Ivanova N.N."/>
            <person name="Kyrpides N.C."/>
            <person name="Shapiro N."/>
            <person name="Eloe-Fadrosh E.A."/>
            <person name="Pietrasiak N."/>
        </authorList>
    </citation>
    <scope>NUCLEOTIDE SEQUENCE</scope>
    <source>
        <strain evidence="1">JT2-VF2</strain>
    </source>
</reference>
<evidence type="ECO:0000313" key="2">
    <source>
        <dbReference type="Proteomes" id="UP000715781"/>
    </source>
</evidence>
<proteinExistence type="predicted"/>
<dbReference type="Proteomes" id="UP000715781">
    <property type="component" value="Unassembled WGS sequence"/>
</dbReference>
<evidence type="ECO:0000313" key="1">
    <source>
        <dbReference type="EMBL" id="MBW4565790.1"/>
    </source>
</evidence>
<sequence>MPANIKQHYVPRSILKSFAFNGKRVYFLRKTEFDMPIRSENVESICKENGYYRFDIEREDNSIRRIDYDLEVFQQIDNDIAPVIRKIIEDGTITNLEIEEKKTLVRYTVYQYLRVPPIRNIANSILSDEEEAKKAHAEALINPEFVFSSLEDILRNLKLDTIKPIVGDEFLISDAAVLLDPTGEGIYFPISPDICLVYYHPNYGIANSIDSICINELQFLAATQFVIAKSELVLDKIKKSQHKKHIQNVLRNSENNSYWKCILDKKSFEKCFLEQNRNNILDPLKEEYDKMLIYFMGSDEQPK</sequence>